<accession>A0ABY8JLN6</accession>
<dbReference type="PANTHER" id="PTHR39624:SF2">
    <property type="entry name" value="OSMC-LIKE PROTEIN"/>
    <property type="match status" value="1"/>
</dbReference>
<dbReference type="Gene3D" id="3.30.300.20">
    <property type="match status" value="1"/>
</dbReference>
<evidence type="ECO:0000313" key="1">
    <source>
        <dbReference type="EMBL" id="WFU64893.1"/>
    </source>
</evidence>
<evidence type="ECO:0000313" key="2">
    <source>
        <dbReference type="Proteomes" id="UP001221546"/>
    </source>
</evidence>
<dbReference type="InterPro" id="IPR003718">
    <property type="entry name" value="OsmC/Ohr_fam"/>
</dbReference>
<dbReference type="EMBL" id="CP121646">
    <property type="protein sequence ID" value="WFU64893.1"/>
    <property type="molecule type" value="Genomic_DNA"/>
</dbReference>
<dbReference type="InterPro" id="IPR036102">
    <property type="entry name" value="OsmC/Ohrsf"/>
</dbReference>
<keyword evidence="2" id="KW-1185">Reference proteome</keyword>
<dbReference type="InterPro" id="IPR015946">
    <property type="entry name" value="KH_dom-like_a/b"/>
</dbReference>
<dbReference type="Pfam" id="PF02566">
    <property type="entry name" value="OsmC"/>
    <property type="match status" value="1"/>
</dbReference>
<name>A0ABY8JLN6_9BRAD</name>
<dbReference type="RefSeq" id="WP_076825083.1">
    <property type="nucleotide sequence ID" value="NZ_CP121646.1"/>
</dbReference>
<dbReference type="Proteomes" id="UP001221546">
    <property type="component" value="Chromosome"/>
</dbReference>
<gene>
    <name evidence="1" type="ORF">QA636_04910</name>
</gene>
<organism evidence="1 2">
    <name type="scientific">Bradyrhizobium brasilense</name>
    <dbReference type="NCBI Taxonomy" id="1419277"/>
    <lineage>
        <taxon>Bacteria</taxon>
        <taxon>Pseudomonadati</taxon>
        <taxon>Pseudomonadota</taxon>
        <taxon>Alphaproteobacteria</taxon>
        <taxon>Hyphomicrobiales</taxon>
        <taxon>Nitrobacteraceae</taxon>
        <taxon>Bradyrhizobium</taxon>
    </lineage>
</organism>
<dbReference type="PANTHER" id="PTHR39624">
    <property type="entry name" value="PROTEIN INVOLVED IN RIMO-MEDIATED BETA-METHYLTHIOLATION OF RIBOSOMAL PROTEIN S12 YCAO"/>
    <property type="match status" value="1"/>
</dbReference>
<proteinExistence type="predicted"/>
<dbReference type="SUPFAM" id="SSF82784">
    <property type="entry name" value="OsmC-like"/>
    <property type="match status" value="1"/>
</dbReference>
<protein>
    <submittedName>
        <fullName evidence="1">OsmC family protein</fullName>
    </submittedName>
</protein>
<sequence length="163" mass="17316">MTKIREVVVASDLTNHGALVCQVGDSRFLVGGPDGVGHVSSGPNPYDLLSASLAACTAMSVRFQARRQKLPLERVEVSVSFHHGAQGKKDSFQRTLVLDGELDAQQRAFLLEAANLCPVGKVLGASADISTRLGVTASGRNESPRASYENDLTELSIPNITPD</sequence>
<reference evidence="1 2" key="1">
    <citation type="submission" date="2023-04" db="EMBL/GenBank/DDBJ databases">
        <title>Australian commercial rhizobial inoculants.</title>
        <authorList>
            <person name="Kohlmeier M.G."/>
            <person name="O'Hara G.W."/>
            <person name="Colombi E."/>
            <person name="Ramsay J.P."/>
            <person name="Terpolilli J."/>
        </authorList>
    </citation>
    <scope>NUCLEOTIDE SEQUENCE [LARGE SCALE GENOMIC DNA]</scope>
    <source>
        <strain evidence="1 2">CB627</strain>
    </source>
</reference>